<organism evidence="2 3">
    <name type="scientific">Tritrichomonas musculus</name>
    <dbReference type="NCBI Taxonomy" id="1915356"/>
    <lineage>
        <taxon>Eukaryota</taxon>
        <taxon>Metamonada</taxon>
        <taxon>Parabasalia</taxon>
        <taxon>Tritrichomonadida</taxon>
        <taxon>Tritrichomonadidae</taxon>
        <taxon>Tritrichomonas</taxon>
    </lineage>
</organism>
<name>A0ABR2IYN4_9EUKA</name>
<reference evidence="2 3" key="1">
    <citation type="submission" date="2024-04" db="EMBL/GenBank/DDBJ databases">
        <title>Tritrichomonas musculus Genome.</title>
        <authorList>
            <person name="Alves-Ferreira E."/>
            <person name="Grigg M."/>
            <person name="Lorenzi H."/>
            <person name="Galac M."/>
        </authorList>
    </citation>
    <scope>NUCLEOTIDE SEQUENCE [LARGE SCALE GENOMIC DNA]</scope>
    <source>
        <strain evidence="2 3">EAF2021</strain>
    </source>
</reference>
<comment type="caution">
    <text evidence="2">The sequence shown here is derived from an EMBL/GenBank/DDBJ whole genome shotgun (WGS) entry which is preliminary data.</text>
</comment>
<sequence length="335" mass="39105">MPVLNIRIVELMTKERRSSINYLYTFVHTSDTQNKMIKLKITTNKKGNVLVCEKQISFKIEYQSDNYLYFDFKRNRMLISDDLLGRLVLPLDWFPTNYVVREWFPISKQGKGNEEAMILLDIHVDHRNVQPFMAPFSTMKVIPSWERPRLTENAEVAANPPVVYVISPQSNCIVIPPDRSRNNPYCPPHQEAFSQDQLPYYFMPQNSNSQPNIQLMTQPYQLNNDAPYPVSPYRIEQNVVNQSQQENIQIVSKPNQKSESSIPEQQQLNDVQKQLSQQKVTSDYQRKNFSSSSQLSTFNYPKPNNHQIIHQSLLNDQEAPIYYPSIPQYPNLSNE</sequence>
<protein>
    <submittedName>
        <fullName evidence="2">Uncharacterized protein</fullName>
    </submittedName>
</protein>
<proteinExistence type="predicted"/>
<feature type="compositionally biased region" description="Polar residues" evidence="1">
    <location>
        <begin position="253"/>
        <end position="303"/>
    </location>
</feature>
<dbReference type="SUPFAM" id="SSF49562">
    <property type="entry name" value="C2 domain (Calcium/lipid-binding domain, CaLB)"/>
    <property type="match status" value="1"/>
</dbReference>
<gene>
    <name evidence="2" type="ORF">M9Y10_008508</name>
</gene>
<dbReference type="Proteomes" id="UP001470230">
    <property type="component" value="Unassembled WGS sequence"/>
</dbReference>
<evidence type="ECO:0000313" key="3">
    <source>
        <dbReference type="Proteomes" id="UP001470230"/>
    </source>
</evidence>
<evidence type="ECO:0000313" key="2">
    <source>
        <dbReference type="EMBL" id="KAK8870621.1"/>
    </source>
</evidence>
<feature type="region of interest" description="Disordered" evidence="1">
    <location>
        <begin position="251"/>
        <end position="303"/>
    </location>
</feature>
<accession>A0ABR2IYN4</accession>
<dbReference type="InterPro" id="IPR035892">
    <property type="entry name" value="C2_domain_sf"/>
</dbReference>
<dbReference type="EMBL" id="JAPFFF010000014">
    <property type="protein sequence ID" value="KAK8870621.1"/>
    <property type="molecule type" value="Genomic_DNA"/>
</dbReference>
<evidence type="ECO:0000256" key="1">
    <source>
        <dbReference type="SAM" id="MobiDB-lite"/>
    </source>
</evidence>
<keyword evidence="3" id="KW-1185">Reference proteome</keyword>